<dbReference type="SUPFAM" id="SSF46785">
    <property type="entry name" value="Winged helix' DNA-binding domain"/>
    <property type="match status" value="1"/>
</dbReference>
<evidence type="ECO:0000259" key="1">
    <source>
        <dbReference type="PROSITE" id="PS50995"/>
    </source>
</evidence>
<protein>
    <submittedName>
        <fullName evidence="2">MarR family winged helix-turn-helix transcriptional regulator</fullName>
    </submittedName>
</protein>
<keyword evidence="3" id="KW-1185">Reference proteome</keyword>
<evidence type="ECO:0000313" key="2">
    <source>
        <dbReference type="EMBL" id="MFI6500099.1"/>
    </source>
</evidence>
<dbReference type="Gene3D" id="1.10.10.10">
    <property type="entry name" value="Winged helix-like DNA-binding domain superfamily/Winged helix DNA-binding domain"/>
    <property type="match status" value="1"/>
</dbReference>
<dbReference type="PANTHER" id="PTHR33164:SF89">
    <property type="entry name" value="MARR FAMILY REGULATORY PROTEIN"/>
    <property type="match status" value="1"/>
</dbReference>
<name>A0ABW7YXW0_9ACTN</name>
<dbReference type="InterPro" id="IPR000835">
    <property type="entry name" value="HTH_MarR-typ"/>
</dbReference>
<dbReference type="EMBL" id="JBITGY010000006">
    <property type="protein sequence ID" value="MFI6500099.1"/>
    <property type="molecule type" value="Genomic_DNA"/>
</dbReference>
<dbReference type="SMART" id="SM00347">
    <property type="entry name" value="HTH_MARR"/>
    <property type="match status" value="1"/>
</dbReference>
<dbReference type="InterPro" id="IPR036388">
    <property type="entry name" value="WH-like_DNA-bd_sf"/>
</dbReference>
<comment type="caution">
    <text evidence="2">The sequence shown here is derived from an EMBL/GenBank/DDBJ whole genome shotgun (WGS) entry which is preliminary data.</text>
</comment>
<dbReference type="Pfam" id="PF01047">
    <property type="entry name" value="MarR"/>
    <property type="match status" value="1"/>
</dbReference>
<evidence type="ECO:0000313" key="3">
    <source>
        <dbReference type="Proteomes" id="UP001612741"/>
    </source>
</evidence>
<dbReference type="InterPro" id="IPR039422">
    <property type="entry name" value="MarR/SlyA-like"/>
</dbReference>
<feature type="domain" description="HTH marR-type" evidence="1">
    <location>
        <begin position="5"/>
        <end position="137"/>
    </location>
</feature>
<gene>
    <name evidence="2" type="ORF">ACIBG2_22140</name>
</gene>
<dbReference type="PROSITE" id="PS50995">
    <property type="entry name" value="HTH_MARR_2"/>
    <property type="match status" value="1"/>
</dbReference>
<dbReference type="PANTHER" id="PTHR33164">
    <property type="entry name" value="TRANSCRIPTIONAL REGULATOR, MARR FAMILY"/>
    <property type="match status" value="1"/>
</dbReference>
<reference evidence="2 3" key="1">
    <citation type="submission" date="2024-10" db="EMBL/GenBank/DDBJ databases">
        <title>The Natural Products Discovery Center: Release of the First 8490 Sequenced Strains for Exploring Actinobacteria Biosynthetic Diversity.</title>
        <authorList>
            <person name="Kalkreuter E."/>
            <person name="Kautsar S.A."/>
            <person name="Yang D."/>
            <person name="Bader C.D."/>
            <person name="Teijaro C.N."/>
            <person name="Fluegel L."/>
            <person name="Davis C.M."/>
            <person name="Simpson J.R."/>
            <person name="Lauterbach L."/>
            <person name="Steele A.D."/>
            <person name="Gui C."/>
            <person name="Meng S."/>
            <person name="Li G."/>
            <person name="Viehrig K."/>
            <person name="Ye F."/>
            <person name="Su P."/>
            <person name="Kiefer A.F."/>
            <person name="Nichols A."/>
            <person name="Cepeda A.J."/>
            <person name="Yan W."/>
            <person name="Fan B."/>
            <person name="Jiang Y."/>
            <person name="Adhikari A."/>
            <person name="Zheng C.-J."/>
            <person name="Schuster L."/>
            <person name="Cowan T.M."/>
            <person name="Smanski M.J."/>
            <person name="Chevrette M.G."/>
            <person name="De Carvalho L.P.S."/>
            <person name="Shen B."/>
        </authorList>
    </citation>
    <scope>NUCLEOTIDE SEQUENCE [LARGE SCALE GENOMIC DNA]</scope>
    <source>
        <strain evidence="2 3">NPDC050545</strain>
    </source>
</reference>
<dbReference type="Proteomes" id="UP001612741">
    <property type="component" value="Unassembled WGS sequence"/>
</dbReference>
<accession>A0ABW7YXW0</accession>
<dbReference type="PRINTS" id="PR00598">
    <property type="entry name" value="HTHMARR"/>
</dbReference>
<organism evidence="2 3">
    <name type="scientific">Nonomuraea typhae</name>
    <dbReference type="NCBI Taxonomy" id="2603600"/>
    <lineage>
        <taxon>Bacteria</taxon>
        <taxon>Bacillati</taxon>
        <taxon>Actinomycetota</taxon>
        <taxon>Actinomycetes</taxon>
        <taxon>Streptosporangiales</taxon>
        <taxon>Streptosporangiaceae</taxon>
        <taxon>Nonomuraea</taxon>
    </lineage>
</organism>
<proteinExistence type="predicted"/>
<dbReference type="InterPro" id="IPR036390">
    <property type="entry name" value="WH_DNA-bd_sf"/>
</dbReference>
<dbReference type="RefSeq" id="WP_397083798.1">
    <property type="nucleotide sequence ID" value="NZ_JBITGY010000006.1"/>
</dbReference>
<sequence length="157" mass="16596">MPSIQPRPAFLLAQVGAHAARRFAERVAVLGVAPSDVGVLRMILTTPGRSQQSLAEELGVVPSRVVTLLDALEGKGLVERRRNPADRRNYALHLTEEGARVMAAVWELGAAHEDELLAALDAGQRAHLTALLEAVAVHQGLTAGVHPGYQGPPRAGG</sequence>